<gene>
    <name evidence="1" type="ORF">CEV31_3262</name>
</gene>
<comment type="caution">
    <text evidence="1">The sequence shown here is derived from an EMBL/GenBank/DDBJ whole genome shotgun (WGS) entry which is preliminary data.</text>
</comment>
<reference evidence="1 2" key="1">
    <citation type="submission" date="2017-07" db="EMBL/GenBank/DDBJ databases">
        <title>Phylogenetic study on the rhizospheric bacterium Ochrobactrum sp. A44.</title>
        <authorList>
            <person name="Krzyzanowska D.M."/>
            <person name="Ossowicki A."/>
            <person name="Rajewska M."/>
            <person name="Maciag T."/>
            <person name="Kaczynski Z."/>
            <person name="Czerwicka M."/>
            <person name="Jafra S."/>
        </authorList>
    </citation>
    <scope>NUCLEOTIDE SEQUENCE [LARGE SCALE GENOMIC DNA]</scope>
    <source>
        <strain evidence="1 2">DSM 7216</strain>
    </source>
</reference>
<organism evidence="1 2">
    <name type="scientific">Brucella thiophenivorans</name>
    <dbReference type="NCBI Taxonomy" id="571255"/>
    <lineage>
        <taxon>Bacteria</taxon>
        <taxon>Pseudomonadati</taxon>
        <taxon>Pseudomonadota</taxon>
        <taxon>Alphaproteobacteria</taxon>
        <taxon>Hyphomicrobiales</taxon>
        <taxon>Brucellaceae</taxon>
        <taxon>Brucella/Ochrobactrum group</taxon>
        <taxon>Brucella</taxon>
    </lineage>
</organism>
<dbReference type="AlphaFoldDB" id="A0A256FJB2"/>
<keyword evidence="2" id="KW-1185">Reference proteome</keyword>
<name>A0A256FJB2_9HYPH</name>
<dbReference type="Proteomes" id="UP000215590">
    <property type="component" value="Unassembled WGS sequence"/>
</dbReference>
<sequence length="44" mass="5364">MYIEQMLEELILMAKKTDQQMLVYMMDMALQEARDGRRIRENVK</sequence>
<accession>A0A256FJB2</accession>
<dbReference type="RefSeq" id="WP_268876355.1">
    <property type="nucleotide sequence ID" value="NZ_JBHEEK010000003.1"/>
</dbReference>
<dbReference type="EMBL" id="NNRJ01000051">
    <property type="protein sequence ID" value="OYR14860.1"/>
    <property type="molecule type" value="Genomic_DNA"/>
</dbReference>
<proteinExistence type="predicted"/>
<evidence type="ECO:0000313" key="1">
    <source>
        <dbReference type="EMBL" id="OYR14860.1"/>
    </source>
</evidence>
<protein>
    <submittedName>
        <fullName evidence="1">Uncharacterized protein</fullName>
    </submittedName>
</protein>
<evidence type="ECO:0000313" key="2">
    <source>
        <dbReference type="Proteomes" id="UP000215590"/>
    </source>
</evidence>